<dbReference type="InterPro" id="IPR032675">
    <property type="entry name" value="LRR_dom_sf"/>
</dbReference>
<reference evidence="2 3" key="1">
    <citation type="journal article" date="2019" name="G3 (Bethesda)">
        <title>Sequencing of a Wild Apple (Malus baccata) Genome Unravels the Differences Between Cultivated and Wild Apple Species Regarding Disease Resistance and Cold Tolerance.</title>
        <authorList>
            <person name="Chen X."/>
        </authorList>
    </citation>
    <scope>NUCLEOTIDE SEQUENCE [LARGE SCALE GENOMIC DNA]</scope>
    <source>
        <strain evidence="3">cv. Shandingzi</strain>
        <tissue evidence="2">Leaves</tissue>
    </source>
</reference>
<dbReference type="InterPro" id="IPR036047">
    <property type="entry name" value="F-box-like_dom_sf"/>
</dbReference>
<dbReference type="Gene3D" id="3.80.10.10">
    <property type="entry name" value="Ribonuclease Inhibitor"/>
    <property type="match status" value="1"/>
</dbReference>
<proteinExistence type="predicted"/>
<protein>
    <recommendedName>
        <fullName evidence="1">F-box domain-containing protein</fullName>
    </recommendedName>
</protein>
<dbReference type="STRING" id="106549.A0A540LZE9"/>
<dbReference type="EMBL" id="VIEB01000409">
    <property type="protein sequence ID" value="TQD91808.1"/>
    <property type="molecule type" value="Genomic_DNA"/>
</dbReference>
<dbReference type="PROSITE" id="PS50181">
    <property type="entry name" value="FBOX"/>
    <property type="match status" value="1"/>
</dbReference>
<dbReference type="Pfam" id="PF24758">
    <property type="entry name" value="LRR_At5g56370"/>
    <property type="match status" value="1"/>
</dbReference>
<feature type="domain" description="F-box" evidence="1">
    <location>
        <begin position="1"/>
        <end position="59"/>
    </location>
</feature>
<dbReference type="InterPro" id="IPR055411">
    <property type="entry name" value="LRR_FXL15/At3g58940/PEG3-like"/>
</dbReference>
<dbReference type="Proteomes" id="UP000315295">
    <property type="component" value="Unassembled WGS sequence"/>
</dbReference>
<gene>
    <name evidence="2" type="ORF">C1H46_022650</name>
</gene>
<sequence length="315" mass="36156">MISNLPEGVAHKILSLLTFKDLARFGSLSKTCRALYLSTPRLNFILPEHTSTRNEWSRFFSSVDRFLSLRGYNKIIHFRIHWSHRPLFCANPCVCDAVRIRILPWLSNALRCKVEELYIDISKVYFEGTFKFPTSIFLCRSLRTLSVSKGYVTIKTPPLACSSNLQCLKLAHVTLDQGFYKWISSSCQCIQVLHLQNVHGEMDITIESASLKSFSIDTGNSNLRHFQISGEKLEDIHMSLKIFAPNLKILEMIGYPISNQLGRFLHLEKADIWMWPGVDEGDDSSKVFDVLRSIHRVKALTLHYETIMVKKPLFA</sequence>
<dbReference type="SUPFAM" id="SSF81383">
    <property type="entry name" value="F-box domain"/>
    <property type="match status" value="1"/>
</dbReference>
<evidence type="ECO:0000259" key="1">
    <source>
        <dbReference type="PROSITE" id="PS50181"/>
    </source>
</evidence>
<accession>A0A540LZE9</accession>
<dbReference type="Pfam" id="PF00646">
    <property type="entry name" value="F-box"/>
    <property type="match status" value="1"/>
</dbReference>
<dbReference type="PANTHER" id="PTHR34223">
    <property type="entry name" value="OS11G0201299 PROTEIN"/>
    <property type="match status" value="1"/>
</dbReference>
<organism evidence="2 3">
    <name type="scientific">Malus baccata</name>
    <name type="common">Siberian crab apple</name>
    <name type="synonym">Pyrus baccata</name>
    <dbReference type="NCBI Taxonomy" id="106549"/>
    <lineage>
        <taxon>Eukaryota</taxon>
        <taxon>Viridiplantae</taxon>
        <taxon>Streptophyta</taxon>
        <taxon>Embryophyta</taxon>
        <taxon>Tracheophyta</taxon>
        <taxon>Spermatophyta</taxon>
        <taxon>Magnoliopsida</taxon>
        <taxon>eudicotyledons</taxon>
        <taxon>Gunneridae</taxon>
        <taxon>Pentapetalae</taxon>
        <taxon>rosids</taxon>
        <taxon>fabids</taxon>
        <taxon>Rosales</taxon>
        <taxon>Rosaceae</taxon>
        <taxon>Amygdaloideae</taxon>
        <taxon>Maleae</taxon>
        <taxon>Malus</taxon>
    </lineage>
</organism>
<dbReference type="AlphaFoldDB" id="A0A540LZE9"/>
<dbReference type="InterPro" id="IPR053197">
    <property type="entry name" value="F-box_SCFL_complex_component"/>
</dbReference>
<dbReference type="SUPFAM" id="SSF52047">
    <property type="entry name" value="RNI-like"/>
    <property type="match status" value="1"/>
</dbReference>
<dbReference type="InterPro" id="IPR001810">
    <property type="entry name" value="F-box_dom"/>
</dbReference>
<evidence type="ECO:0000313" key="2">
    <source>
        <dbReference type="EMBL" id="TQD91808.1"/>
    </source>
</evidence>
<comment type="caution">
    <text evidence="2">The sequence shown here is derived from an EMBL/GenBank/DDBJ whole genome shotgun (WGS) entry which is preliminary data.</text>
</comment>
<evidence type="ECO:0000313" key="3">
    <source>
        <dbReference type="Proteomes" id="UP000315295"/>
    </source>
</evidence>
<name>A0A540LZE9_MALBA</name>
<keyword evidence="3" id="KW-1185">Reference proteome</keyword>
<dbReference type="PANTHER" id="PTHR34223:SF51">
    <property type="entry name" value="OS06G0556300 PROTEIN"/>
    <property type="match status" value="1"/>
</dbReference>